<evidence type="ECO:0000259" key="1">
    <source>
        <dbReference type="Pfam" id="PF00534"/>
    </source>
</evidence>
<dbReference type="EMBL" id="RJNZ01000001">
    <property type="protein sequence ID" value="RSI94220.1"/>
    <property type="molecule type" value="Genomic_DNA"/>
</dbReference>
<dbReference type="PANTHER" id="PTHR12526">
    <property type="entry name" value="GLYCOSYLTRANSFERASE"/>
    <property type="match status" value="1"/>
</dbReference>
<dbReference type="GO" id="GO:0016757">
    <property type="term" value="F:glycosyltransferase activity"/>
    <property type="evidence" value="ECO:0007669"/>
    <property type="project" value="UniProtKB-KW"/>
</dbReference>
<dbReference type="Gene3D" id="3.40.50.2000">
    <property type="entry name" value="Glycogen Phosphorylase B"/>
    <property type="match status" value="2"/>
</dbReference>
<feature type="domain" description="Glycosyl transferase family 1" evidence="1">
    <location>
        <begin position="1"/>
        <end position="97"/>
    </location>
</feature>
<sequence length="123" mass="13853">MAKEYGVADKVIFTGLTTNVGKMLNLLDVFFFPSNFEGLPIVLIEAQANGLPVVTAKHLPNARILDNYDNSLSLNDSLEDWADKILSVRDHRELDTEKVKQLIEQNGYEIDSATKQLEKLFVE</sequence>
<gene>
    <name evidence="2" type="primary">epsF_3</name>
    <name evidence="2" type="ORF">D8845_00375</name>
</gene>
<dbReference type="SUPFAM" id="SSF53756">
    <property type="entry name" value="UDP-Glycosyltransferase/glycogen phosphorylase"/>
    <property type="match status" value="1"/>
</dbReference>
<protein>
    <submittedName>
        <fullName evidence="2">Putative glycosyltransferase EpsF</fullName>
        <ecNumber evidence="2">2.4.-.-</ecNumber>
    </submittedName>
</protein>
<evidence type="ECO:0000313" key="2">
    <source>
        <dbReference type="EMBL" id="RSI94220.1"/>
    </source>
</evidence>
<dbReference type="InterPro" id="IPR001296">
    <property type="entry name" value="Glyco_trans_1"/>
</dbReference>
<dbReference type="Proteomes" id="UP000267870">
    <property type="component" value="Unassembled WGS sequence"/>
</dbReference>
<name>A0A428DJ54_STRMT</name>
<dbReference type="AlphaFoldDB" id="A0A428DJ54"/>
<dbReference type="Pfam" id="PF00534">
    <property type="entry name" value="Glycos_transf_1"/>
    <property type="match status" value="1"/>
</dbReference>
<keyword evidence="2" id="KW-0808">Transferase</keyword>
<reference evidence="2 3" key="1">
    <citation type="submission" date="2018-11" db="EMBL/GenBank/DDBJ databases">
        <title>Species Designations Belie Phenotypic and Genotypic Heterogeneity in Oral Streptococci.</title>
        <authorList>
            <person name="Velsko I."/>
        </authorList>
    </citation>
    <scope>NUCLEOTIDE SEQUENCE [LARGE SCALE GENOMIC DNA]</scope>
    <source>
        <strain evidence="2 3">BCC55</strain>
    </source>
</reference>
<organism evidence="2 3">
    <name type="scientific">Streptococcus mitis</name>
    <dbReference type="NCBI Taxonomy" id="28037"/>
    <lineage>
        <taxon>Bacteria</taxon>
        <taxon>Bacillati</taxon>
        <taxon>Bacillota</taxon>
        <taxon>Bacilli</taxon>
        <taxon>Lactobacillales</taxon>
        <taxon>Streptococcaceae</taxon>
        <taxon>Streptococcus</taxon>
        <taxon>Streptococcus mitis group</taxon>
    </lineage>
</organism>
<proteinExistence type="predicted"/>
<comment type="caution">
    <text evidence="2">The sequence shown here is derived from an EMBL/GenBank/DDBJ whole genome shotgun (WGS) entry which is preliminary data.</text>
</comment>
<keyword evidence="2" id="KW-0328">Glycosyltransferase</keyword>
<evidence type="ECO:0000313" key="3">
    <source>
        <dbReference type="Proteomes" id="UP000267870"/>
    </source>
</evidence>
<dbReference type="EC" id="2.4.-.-" evidence="2"/>
<accession>A0A428DJ54</accession>